<sequence length="249" mass="27687">MAHASFAIRDEASLNVLIPMGGRGEVFREAGYVFPKPLIKIAGRPMLFHMLDNLQLRLGDVIWLVVPHSMHGQYEAEFALLQRQYPAADIRVVTFKMVTRGAVETLFIGLQHMSPAELSRKTLCLDCDNLYFSDVLGAFRTLPRDTSACFYFTDRGTAAIYSYLRLEEGSGAVLEVAEKVAISDHANAMHYYVSNLISRMLDQGRPFVGTPTRLEAFIDTVAAGRALGSIKRRFCFALDDVLPQGCDAT</sequence>
<dbReference type="InterPro" id="IPR029044">
    <property type="entry name" value="Nucleotide-diphossugar_trans"/>
</dbReference>
<evidence type="ECO:0000313" key="1">
    <source>
        <dbReference type="EnsemblProtists" id="EOD13092"/>
    </source>
</evidence>
<dbReference type="EnsemblProtists" id="EOD13092">
    <property type="protein sequence ID" value="EOD13092"/>
    <property type="gene ID" value="EMIHUDRAFT_212803"/>
</dbReference>
<protein>
    <recommendedName>
        <fullName evidence="3">MobA-like NTP transferase domain-containing protein</fullName>
    </recommendedName>
</protein>
<dbReference type="AlphaFoldDB" id="A0A0D3IPA7"/>
<evidence type="ECO:0000313" key="2">
    <source>
        <dbReference type="Proteomes" id="UP000013827"/>
    </source>
</evidence>
<reference evidence="2" key="1">
    <citation type="journal article" date="2013" name="Nature">
        <title>Pan genome of the phytoplankton Emiliania underpins its global distribution.</title>
        <authorList>
            <person name="Read B.A."/>
            <person name="Kegel J."/>
            <person name="Klute M.J."/>
            <person name="Kuo A."/>
            <person name="Lefebvre S.C."/>
            <person name="Maumus F."/>
            <person name="Mayer C."/>
            <person name="Miller J."/>
            <person name="Monier A."/>
            <person name="Salamov A."/>
            <person name="Young J."/>
            <person name="Aguilar M."/>
            <person name="Claverie J.M."/>
            <person name="Frickenhaus S."/>
            <person name="Gonzalez K."/>
            <person name="Herman E.K."/>
            <person name="Lin Y.C."/>
            <person name="Napier J."/>
            <person name="Ogata H."/>
            <person name="Sarno A.F."/>
            <person name="Shmutz J."/>
            <person name="Schroeder D."/>
            <person name="de Vargas C."/>
            <person name="Verret F."/>
            <person name="von Dassow P."/>
            <person name="Valentin K."/>
            <person name="Van de Peer Y."/>
            <person name="Wheeler G."/>
            <person name="Dacks J.B."/>
            <person name="Delwiche C.F."/>
            <person name="Dyhrman S.T."/>
            <person name="Glockner G."/>
            <person name="John U."/>
            <person name="Richards T."/>
            <person name="Worden A.Z."/>
            <person name="Zhang X."/>
            <person name="Grigoriev I.V."/>
            <person name="Allen A.E."/>
            <person name="Bidle K."/>
            <person name="Borodovsky M."/>
            <person name="Bowler C."/>
            <person name="Brownlee C."/>
            <person name="Cock J.M."/>
            <person name="Elias M."/>
            <person name="Gladyshev V.N."/>
            <person name="Groth M."/>
            <person name="Guda C."/>
            <person name="Hadaegh A."/>
            <person name="Iglesias-Rodriguez M.D."/>
            <person name="Jenkins J."/>
            <person name="Jones B.M."/>
            <person name="Lawson T."/>
            <person name="Leese F."/>
            <person name="Lindquist E."/>
            <person name="Lobanov A."/>
            <person name="Lomsadze A."/>
            <person name="Malik S.B."/>
            <person name="Marsh M.E."/>
            <person name="Mackinder L."/>
            <person name="Mock T."/>
            <person name="Mueller-Roeber B."/>
            <person name="Pagarete A."/>
            <person name="Parker M."/>
            <person name="Probert I."/>
            <person name="Quesneville H."/>
            <person name="Raines C."/>
            <person name="Rensing S.A."/>
            <person name="Riano-Pachon D.M."/>
            <person name="Richier S."/>
            <person name="Rokitta S."/>
            <person name="Shiraiwa Y."/>
            <person name="Soanes D.M."/>
            <person name="van der Giezen M."/>
            <person name="Wahlund T.M."/>
            <person name="Williams B."/>
            <person name="Wilson W."/>
            <person name="Wolfe G."/>
            <person name="Wurch L.L."/>
        </authorList>
    </citation>
    <scope>NUCLEOTIDE SEQUENCE</scope>
</reference>
<dbReference type="KEGG" id="ehx:EMIHUDRAFT_212803"/>
<keyword evidence="2" id="KW-1185">Reference proteome</keyword>
<proteinExistence type="predicted"/>
<dbReference type="SUPFAM" id="SSF53448">
    <property type="entry name" value="Nucleotide-diphospho-sugar transferases"/>
    <property type="match status" value="1"/>
</dbReference>
<dbReference type="eggNOG" id="ENOG502QUXI">
    <property type="taxonomic scope" value="Eukaryota"/>
</dbReference>
<reference evidence="1" key="2">
    <citation type="submission" date="2024-10" db="UniProtKB">
        <authorList>
            <consortium name="EnsemblProtists"/>
        </authorList>
    </citation>
    <scope>IDENTIFICATION</scope>
</reference>
<dbReference type="PaxDb" id="2903-EOD13092"/>
<dbReference type="Gene3D" id="3.90.550.10">
    <property type="entry name" value="Spore Coat Polysaccharide Biosynthesis Protein SpsA, Chain A"/>
    <property type="match status" value="1"/>
</dbReference>
<accession>A0A0D3IPA7</accession>
<dbReference type="GeneID" id="17259359"/>
<dbReference type="RefSeq" id="XP_005765521.1">
    <property type="nucleotide sequence ID" value="XM_005765464.1"/>
</dbReference>
<organism evidence="1 2">
    <name type="scientific">Emiliania huxleyi (strain CCMP1516)</name>
    <dbReference type="NCBI Taxonomy" id="280463"/>
    <lineage>
        <taxon>Eukaryota</taxon>
        <taxon>Haptista</taxon>
        <taxon>Haptophyta</taxon>
        <taxon>Prymnesiophyceae</taxon>
        <taxon>Isochrysidales</taxon>
        <taxon>Noelaerhabdaceae</taxon>
        <taxon>Emiliania</taxon>
    </lineage>
</organism>
<evidence type="ECO:0008006" key="3">
    <source>
        <dbReference type="Google" id="ProtNLM"/>
    </source>
</evidence>
<dbReference type="HOGENOM" id="CLU_065567_2_0_1"/>
<name>A0A0D3IPA7_EMIH1</name>
<dbReference type="Proteomes" id="UP000013827">
    <property type="component" value="Unassembled WGS sequence"/>
</dbReference>